<dbReference type="Gramene" id="AET6Gv20378000.16">
    <property type="protein sequence ID" value="AET6Gv20378000.16"/>
    <property type="gene ID" value="AET6Gv20378000"/>
</dbReference>
<organism evidence="1 2">
    <name type="scientific">Aegilops tauschii subsp. strangulata</name>
    <name type="common">Goatgrass</name>
    <dbReference type="NCBI Taxonomy" id="200361"/>
    <lineage>
        <taxon>Eukaryota</taxon>
        <taxon>Viridiplantae</taxon>
        <taxon>Streptophyta</taxon>
        <taxon>Embryophyta</taxon>
        <taxon>Tracheophyta</taxon>
        <taxon>Spermatophyta</taxon>
        <taxon>Magnoliopsida</taxon>
        <taxon>Liliopsida</taxon>
        <taxon>Poales</taxon>
        <taxon>Poaceae</taxon>
        <taxon>BOP clade</taxon>
        <taxon>Pooideae</taxon>
        <taxon>Triticodae</taxon>
        <taxon>Triticeae</taxon>
        <taxon>Triticinae</taxon>
        <taxon>Aegilops</taxon>
    </lineage>
</organism>
<sequence length="52" mass="6015">MAHIEVLTASSIFRCRGLLVEGVRRLKIQRRPCLCRNFDGLLHKVTMQFAVM</sequence>
<protein>
    <submittedName>
        <fullName evidence="1">Uncharacterized protein</fullName>
    </submittedName>
</protein>
<reference evidence="1" key="4">
    <citation type="submission" date="2019-03" db="UniProtKB">
        <authorList>
            <consortium name="EnsemblPlants"/>
        </authorList>
    </citation>
    <scope>IDENTIFICATION</scope>
</reference>
<accession>A0A453NHJ5</accession>
<reference evidence="1" key="5">
    <citation type="journal article" date="2021" name="G3 (Bethesda)">
        <title>Aegilops tauschii genome assembly Aet v5.0 features greater sequence contiguity and improved annotation.</title>
        <authorList>
            <person name="Wang L."/>
            <person name="Zhu T."/>
            <person name="Rodriguez J.C."/>
            <person name="Deal K.R."/>
            <person name="Dubcovsky J."/>
            <person name="McGuire P.E."/>
            <person name="Lux T."/>
            <person name="Spannagl M."/>
            <person name="Mayer K.F.X."/>
            <person name="Baldrich P."/>
            <person name="Meyers B.C."/>
            <person name="Huo N."/>
            <person name="Gu Y.Q."/>
            <person name="Zhou H."/>
            <person name="Devos K.M."/>
            <person name="Bennetzen J.L."/>
            <person name="Unver T."/>
            <person name="Budak H."/>
            <person name="Gulick P.J."/>
            <person name="Galiba G."/>
            <person name="Kalapos B."/>
            <person name="Nelson D.R."/>
            <person name="Li P."/>
            <person name="You F.M."/>
            <person name="Luo M.C."/>
            <person name="Dvorak J."/>
        </authorList>
    </citation>
    <scope>NUCLEOTIDE SEQUENCE [LARGE SCALE GENOMIC DNA]</scope>
    <source>
        <strain evidence="1">cv. AL8/78</strain>
    </source>
</reference>
<reference evidence="2" key="1">
    <citation type="journal article" date="2014" name="Science">
        <title>Ancient hybridizations among the ancestral genomes of bread wheat.</title>
        <authorList>
            <consortium name="International Wheat Genome Sequencing Consortium,"/>
            <person name="Marcussen T."/>
            <person name="Sandve S.R."/>
            <person name="Heier L."/>
            <person name="Spannagl M."/>
            <person name="Pfeifer M."/>
            <person name="Jakobsen K.S."/>
            <person name="Wulff B.B."/>
            <person name="Steuernagel B."/>
            <person name="Mayer K.F."/>
            <person name="Olsen O.A."/>
        </authorList>
    </citation>
    <scope>NUCLEOTIDE SEQUENCE [LARGE SCALE GENOMIC DNA]</scope>
    <source>
        <strain evidence="2">cv. AL8/78</strain>
    </source>
</reference>
<reference evidence="2" key="2">
    <citation type="journal article" date="2017" name="Nat. Plants">
        <title>The Aegilops tauschii genome reveals multiple impacts of transposons.</title>
        <authorList>
            <person name="Zhao G."/>
            <person name="Zou C."/>
            <person name="Li K."/>
            <person name="Wang K."/>
            <person name="Li T."/>
            <person name="Gao L."/>
            <person name="Zhang X."/>
            <person name="Wang H."/>
            <person name="Yang Z."/>
            <person name="Liu X."/>
            <person name="Jiang W."/>
            <person name="Mao L."/>
            <person name="Kong X."/>
            <person name="Jiao Y."/>
            <person name="Jia J."/>
        </authorList>
    </citation>
    <scope>NUCLEOTIDE SEQUENCE [LARGE SCALE GENOMIC DNA]</scope>
    <source>
        <strain evidence="2">cv. AL8/78</strain>
    </source>
</reference>
<evidence type="ECO:0000313" key="2">
    <source>
        <dbReference type="Proteomes" id="UP000015105"/>
    </source>
</evidence>
<name>A0A453NHJ5_AEGTS</name>
<dbReference type="Proteomes" id="UP000015105">
    <property type="component" value="Chromosome 6D"/>
</dbReference>
<dbReference type="EnsemblPlants" id="AET6Gv20378000.16">
    <property type="protein sequence ID" value="AET6Gv20378000.16"/>
    <property type="gene ID" value="AET6Gv20378000"/>
</dbReference>
<proteinExistence type="predicted"/>
<reference evidence="1" key="3">
    <citation type="journal article" date="2017" name="Nature">
        <title>Genome sequence of the progenitor of the wheat D genome Aegilops tauschii.</title>
        <authorList>
            <person name="Luo M.C."/>
            <person name="Gu Y.Q."/>
            <person name="Puiu D."/>
            <person name="Wang H."/>
            <person name="Twardziok S.O."/>
            <person name="Deal K.R."/>
            <person name="Huo N."/>
            <person name="Zhu T."/>
            <person name="Wang L."/>
            <person name="Wang Y."/>
            <person name="McGuire P.E."/>
            <person name="Liu S."/>
            <person name="Long H."/>
            <person name="Ramasamy R.K."/>
            <person name="Rodriguez J.C."/>
            <person name="Van S.L."/>
            <person name="Yuan L."/>
            <person name="Wang Z."/>
            <person name="Xia Z."/>
            <person name="Xiao L."/>
            <person name="Anderson O.D."/>
            <person name="Ouyang S."/>
            <person name="Liang Y."/>
            <person name="Zimin A.V."/>
            <person name="Pertea G."/>
            <person name="Qi P."/>
            <person name="Bennetzen J.L."/>
            <person name="Dai X."/>
            <person name="Dawson M.W."/>
            <person name="Muller H.G."/>
            <person name="Kugler K."/>
            <person name="Rivarola-Duarte L."/>
            <person name="Spannagl M."/>
            <person name="Mayer K.F.X."/>
            <person name="Lu F.H."/>
            <person name="Bevan M.W."/>
            <person name="Leroy P."/>
            <person name="Li P."/>
            <person name="You F.M."/>
            <person name="Sun Q."/>
            <person name="Liu Z."/>
            <person name="Lyons E."/>
            <person name="Wicker T."/>
            <person name="Salzberg S.L."/>
            <person name="Devos K.M."/>
            <person name="Dvorak J."/>
        </authorList>
    </citation>
    <scope>NUCLEOTIDE SEQUENCE [LARGE SCALE GENOMIC DNA]</scope>
    <source>
        <strain evidence="1">cv. AL8/78</strain>
    </source>
</reference>
<keyword evidence="2" id="KW-1185">Reference proteome</keyword>
<evidence type="ECO:0000313" key="1">
    <source>
        <dbReference type="EnsemblPlants" id="AET6Gv20378000.16"/>
    </source>
</evidence>
<dbReference type="AlphaFoldDB" id="A0A453NHJ5"/>